<keyword evidence="2" id="KW-1185">Reference proteome</keyword>
<dbReference type="EMBL" id="JANSHE010004609">
    <property type="protein sequence ID" value="KAJ2976089.1"/>
    <property type="molecule type" value="Genomic_DNA"/>
</dbReference>
<organism evidence="1 2">
    <name type="scientific">Trametes sanguinea</name>
    <dbReference type="NCBI Taxonomy" id="158606"/>
    <lineage>
        <taxon>Eukaryota</taxon>
        <taxon>Fungi</taxon>
        <taxon>Dikarya</taxon>
        <taxon>Basidiomycota</taxon>
        <taxon>Agaricomycotina</taxon>
        <taxon>Agaricomycetes</taxon>
        <taxon>Polyporales</taxon>
        <taxon>Polyporaceae</taxon>
        <taxon>Trametes</taxon>
    </lineage>
</organism>
<gene>
    <name evidence="1" type="ORF">NUW54_g11627</name>
</gene>
<evidence type="ECO:0000313" key="1">
    <source>
        <dbReference type="EMBL" id="KAJ2976089.1"/>
    </source>
</evidence>
<sequence length="146" mass="14960">MKAIFAPAALVADAVAQKVVIASPPPLWTLHPGQSFVVDVDHTPSLTPSQDVAVAIGIQSCSGKGQAVTCPPNTSSGNIGTPLFRGIYNPQLVGNGHTDLVQNYTVTVPSGMSSGPALLSVAHFGLIMVSNSVLTVWLSVGSESLL</sequence>
<proteinExistence type="predicted"/>
<name>A0ACC1NCD2_9APHY</name>
<comment type="caution">
    <text evidence="1">The sequence shown here is derived from an EMBL/GenBank/DDBJ whole genome shotgun (WGS) entry which is preliminary data.</text>
</comment>
<accession>A0ACC1NCD2</accession>
<evidence type="ECO:0000313" key="2">
    <source>
        <dbReference type="Proteomes" id="UP001144978"/>
    </source>
</evidence>
<reference evidence="1" key="1">
    <citation type="submission" date="2022-08" db="EMBL/GenBank/DDBJ databases">
        <title>Genome Sequence of Pycnoporus sanguineus.</title>
        <authorList>
            <person name="Buettner E."/>
        </authorList>
    </citation>
    <scope>NUCLEOTIDE SEQUENCE</scope>
    <source>
        <strain evidence="1">CG-C14</strain>
    </source>
</reference>
<dbReference type="Proteomes" id="UP001144978">
    <property type="component" value="Unassembled WGS sequence"/>
</dbReference>
<protein>
    <submittedName>
        <fullName evidence="1">Uncharacterized protein</fullName>
    </submittedName>
</protein>